<proteinExistence type="predicted"/>
<evidence type="ECO:0000313" key="1">
    <source>
        <dbReference type="EMBL" id="QEH38646.1"/>
    </source>
</evidence>
<accession>A0A5B9WDF7</accession>
<reference evidence="1 2" key="1">
    <citation type="submission" date="2019-08" db="EMBL/GenBank/DDBJ databases">
        <title>Deep-cultivation of Planctomycetes and their phenomic and genomic characterization uncovers novel biology.</title>
        <authorList>
            <person name="Wiegand S."/>
            <person name="Jogler M."/>
            <person name="Boedeker C."/>
            <person name="Pinto D."/>
            <person name="Vollmers J."/>
            <person name="Rivas-Marin E."/>
            <person name="Kohn T."/>
            <person name="Peeters S.H."/>
            <person name="Heuer A."/>
            <person name="Rast P."/>
            <person name="Oberbeckmann S."/>
            <person name="Bunk B."/>
            <person name="Jeske O."/>
            <person name="Meyerdierks A."/>
            <person name="Storesund J.E."/>
            <person name="Kallscheuer N."/>
            <person name="Luecker S."/>
            <person name="Lage O.M."/>
            <person name="Pohl T."/>
            <person name="Merkel B.J."/>
            <person name="Hornburger P."/>
            <person name="Mueller R.-W."/>
            <person name="Bruemmer F."/>
            <person name="Labrenz M."/>
            <person name="Spormann A.M."/>
            <person name="Op den Camp H."/>
            <person name="Overmann J."/>
            <person name="Amann R."/>
            <person name="Jetten M.S.M."/>
            <person name="Mascher T."/>
            <person name="Medema M.H."/>
            <person name="Devos D.P."/>
            <person name="Kaster A.-K."/>
            <person name="Ovreas L."/>
            <person name="Rohde M."/>
            <person name="Galperin M.Y."/>
            <person name="Jogler C."/>
        </authorList>
    </citation>
    <scope>NUCLEOTIDE SEQUENCE [LARGE SCALE GENOMIC DNA]</scope>
    <source>
        <strain evidence="1 2">OJF2</strain>
    </source>
</reference>
<gene>
    <name evidence="1" type="ORF">OJF2_72520</name>
</gene>
<dbReference type="Proteomes" id="UP000324233">
    <property type="component" value="Chromosome"/>
</dbReference>
<organism evidence="1 2">
    <name type="scientific">Aquisphaera giovannonii</name>
    <dbReference type="NCBI Taxonomy" id="406548"/>
    <lineage>
        <taxon>Bacteria</taxon>
        <taxon>Pseudomonadati</taxon>
        <taxon>Planctomycetota</taxon>
        <taxon>Planctomycetia</taxon>
        <taxon>Isosphaerales</taxon>
        <taxon>Isosphaeraceae</taxon>
        <taxon>Aquisphaera</taxon>
    </lineage>
</organism>
<dbReference type="KEGG" id="agv:OJF2_72520"/>
<name>A0A5B9WDF7_9BACT</name>
<keyword evidence="2" id="KW-1185">Reference proteome</keyword>
<dbReference type="OrthoDB" id="282994at2"/>
<dbReference type="AlphaFoldDB" id="A0A5B9WDF7"/>
<sequence>MTLFRERDIRGLIRDMLEQTGAFDGAYLSGLPEDRGERAGDGRAVSIEPSETRQACPWDDADGDPIMTCQVALTILARDDDPRARDDLAELLLNIAANALWRSNLGGAAIASRTQIRSWTWLPPQAPERRIKAVLEYQYLVDGLTGLNTAE</sequence>
<evidence type="ECO:0000313" key="2">
    <source>
        <dbReference type="Proteomes" id="UP000324233"/>
    </source>
</evidence>
<dbReference type="EMBL" id="CP042997">
    <property type="protein sequence ID" value="QEH38646.1"/>
    <property type="molecule type" value="Genomic_DNA"/>
</dbReference>
<dbReference type="RefSeq" id="WP_148598066.1">
    <property type="nucleotide sequence ID" value="NZ_CP042997.1"/>
</dbReference>
<protein>
    <submittedName>
        <fullName evidence="1">Uncharacterized protein</fullName>
    </submittedName>
</protein>